<dbReference type="OrthoDB" id="438495at2759"/>
<dbReference type="OMA" id="YNRTTQF"/>
<protein>
    <recommendedName>
        <fullName evidence="7">Adenosine 3'-phospho 5'-phosphosulfate transporter 2</fullName>
    </recommendedName>
</protein>
<feature type="transmembrane region" description="Helical" evidence="8">
    <location>
        <begin position="149"/>
        <end position="165"/>
    </location>
</feature>
<feature type="transmembrane region" description="Helical" evidence="8">
    <location>
        <begin position="26"/>
        <end position="48"/>
    </location>
</feature>
<feature type="transmembrane region" description="Helical" evidence="8">
    <location>
        <begin position="206"/>
        <end position="228"/>
    </location>
</feature>
<gene>
    <name evidence="9" type="ORF">RF11_15217</name>
</gene>
<comment type="subcellular location">
    <subcellularLocation>
        <location evidence="1">Membrane</location>
        <topology evidence="1">Multi-pass membrane protein</topology>
    </subcellularLocation>
</comment>
<evidence type="ECO:0000256" key="7">
    <source>
        <dbReference type="ARBA" id="ARBA00039669"/>
    </source>
</evidence>
<dbReference type="PANTHER" id="PTHR10778">
    <property type="entry name" value="SOLUTE CARRIER FAMILY 35 MEMBER B"/>
    <property type="match status" value="1"/>
</dbReference>
<dbReference type="InterPro" id="IPR013657">
    <property type="entry name" value="SCL35B1-4/HUT1"/>
</dbReference>
<dbReference type="PANTHER" id="PTHR10778:SF8">
    <property type="entry name" value="ADENOSINE 3'-PHOSPHO 5'-PHOSPHOSULFATE TRANSPORTER 2"/>
    <property type="match status" value="1"/>
</dbReference>
<dbReference type="AlphaFoldDB" id="A0A0C2JTH3"/>
<feature type="transmembrane region" description="Helical" evidence="8">
    <location>
        <begin position="60"/>
        <end position="80"/>
    </location>
</feature>
<name>A0A0C2JTH3_THEKT</name>
<organism evidence="9 10">
    <name type="scientific">Thelohanellus kitauei</name>
    <name type="common">Myxosporean</name>
    <dbReference type="NCBI Taxonomy" id="669202"/>
    <lineage>
        <taxon>Eukaryota</taxon>
        <taxon>Metazoa</taxon>
        <taxon>Cnidaria</taxon>
        <taxon>Myxozoa</taxon>
        <taxon>Myxosporea</taxon>
        <taxon>Bivalvulida</taxon>
        <taxon>Platysporina</taxon>
        <taxon>Myxobolidae</taxon>
        <taxon>Thelohanellus</taxon>
    </lineage>
</organism>
<feature type="transmembrane region" description="Helical" evidence="8">
    <location>
        <begin position="92"/>
        <end position="116"/>
    </location>
</feature>
<feature type="transmembrane region" description="Helical" evidence="8">
    <location>
        <begin position="177"/>
        <end position="194"/>
    </location>
</feature>
<dbReference type="EMBL" id="JWZT01001146">
    <property type="protein sequence ID" value="KII72708.1"/>
    <property type="molecule type" value="Genomic_DNA"/>
</dbReference>
<comment type="caution">
    <text evidence="9">The sequence shown here is derived from an EMBL/GenBank/DDBJ whole genome shotgun (WGS) entry which is preliminary data.</text>
</comment>
<sequence length="352" mass="40265">MKDVTDGRYFGRFMMIRVGPMGRSSYFILCAFNVIFYHVLAGVFQGYIYTDSRFKNHGLLLSFAYFMYCFIFSLLEMVFSDRVKPLSTKRNFKALSVLGTCLSISIGLSNISFAYINYTAQVMFKCCKPIFVMMATLIMFGCRLSCQKIISCILMTMGIIWYSLANVAYSPEFQTRGVVYICLALTFDAITPNLTQRLLNESNIDILDSICLPSLVGGILLLVVDIIIGDFAPAINDFNDDPYRIFFLVLFQSMFIYLGTYDIMCLVKNFTALLSVHVTNFRKLVSVTLSLILFEKAFTLHHLFSSVLLFMGLILESIDFKSLAKMIEDTKTFLHKKFPWFSNKKQILKQDV</sequence>
<evidence type="ECO:0000313" key="10">
    <source>
        <dbReference type="Proteomes" id="UP000031668"/>
    </source>
</evidence>
<keyword evidence="5 8" id="KW-1133">Transmembrane helix</keyword>
<proteinExistence type="inferred from homology"/>
<dbReference type="SUPFAM" id="SSF103481">
    <property type="entry name" value="Multidrug resistance efflux transporter EmrE"/>
    <property type="match status" value="1"/>
</dbReference>
<dbReference type="GO" id="GO:0005789">
    <property type="term" value="C:endoplasmic reticulum membrane"/>
    <property type="evidence" value="ECO:0007669"/>
    <property type="project" value="TreeGrafter"/>
</dbReference>
<dbReference type="Pfam" id="PF08449">
    <property type="entry name" value="UAA"/>
    <property type="match status" value="1"/>
</dbReference>
<keyword evidence="4 8" id="KW-0812">Transmembrane</keyword>
<evidence type="ECO:0000256" key="3">
    <source>
        <dbReference type="ARBA" id="ARBA00022448"/>
    </source>
</evidence>
<dbReference type="GO" id="GO:0000139">
    <property type="term" value="C:Golgi membrane"/>
    <property type="evidence" value="ECO:0007669"/>
    <property type="project" value="TreeGrafter"/>
</dbReference>
<dbReference type="InterPro" id="IPR037185">
    <property type="entry name" value="EmrE-like"/>
</dbReference>
<evidence type="ECO:0000256" key="6">
    <source>
        <dbReference type="ARBA" id="ARBA00023136"/>
    </source>
</evidence>
<keyword evidence="3" id="KW-0813">Transport</keyword>
<evidence type="ECO:0000256" key="2">
    <source>
        <dbReference type="ARBA" id="ARBA00010694"/>
    </source>
</evidence>
<evidence type="ECO:0000256" key="5">
    <source>
        <dbReference type="ARBA" id="ARBA00022989"/>
    </source>
</evidence>
<evidence type="ECO:0000256" key="8">
    <source>
        <dbReference type="SAM" id="Phobius"/>
    </source>
</evidence>
<dbReference type="Proteomes" id="UP000031668">
    <property type="component" value="Unassembled WGS sequence"/>
</dbReference>
<keyword evidence="10" id="KW-1185">Reference proteome</keyword>
<dbReference type="GO" id="GO:0046964">
    <property type="term" value="F:3'-phosphoadenosine 5'-phosphosulfate transmembrane transporter activity"/>
    <property type="evidence" value="ECO:0007669"/>
    <property type="project" value="TreeGrafter"/>
</dbReference>
<feature type="transmembrane region" description="Helical" evidence="8">
    <location>
        <begin position="243"/>
        <end position="260"/>
    </location>
</feature>
<evidence type="ECO:0000256" key="4">
    <source>
        <dbReference type="ARBA" id="ARBA00022692"/>
    </source>
</evidence>
<accession>A0A0C2JTH3</accession>
<comment type="similarity">
    <text evidence="2">Belongs to the nucleotide-sugar transporter family. SLC35B subfamily.</text>
</comment>
<evidence type="ECO:0000313" key="9">
    <source>
        <dbReference type="EMBL" id="KII72708.1"/>
    </source>
</evidence>
<keyword evidence="6 8" id="KW-0472">Membrane</keyword>
<reference evidence="9 10" key="1">
    <citation type="journal article" date="2014" name="Genome Biol. Evol.">
        <title>The genome of the myxosporean Thelohanellus kitauei shows adaptations to nutrient acquisition within its fish host.</title>
        <authorList>
            <person name="Yang Y."/>
            <person name="Xiong J."/>
            <person name="Zhou Z."/>
            <person name="Huo F."/>
            <person name="Miao W."/>
            <person name="Ran C."/>
            <person name="Liu Y."/>
            <person name="Zhang J."/>
            <person name="Feng J."/>
            <person name="Wang M."/>
            <person name="Wang M."/>
            <person name="Wang L."/>
            <person name="Yao B."/>
        </authorList>
    </citation>
    <scope>NUCLEOTIDE SEQUENCE [LARGE SCALE GENOMIC DNA]</scope>
    <source>
        <strain evidence="9">Wuqing</strain>
    </source>
</reference>
<evidence type="ECO:0000256" key="1">
    <source>
        <dbReference type="ARBA" id="ARBA00004141"/>
    </source>
</evidence>